<dbReference type="InterPro" id="IPR052178">
    <property type="entry name" value="Sec_Metab_Biosynth_SDR"/>
</dbReference>
<dbReference type="GO" id="GO:0044550">
    <property type="term" value="P:secondary metabolite biosynthetic process"/>
    <property type="evidence" value="ECO:0007669"/>
    <property type="project" value="UniProtKB-ARBA"/>
</dbReference>
<evidence type="ECO:0000256" key="2">
    <source>
        <dbReference type="ARBA" id="ARBA00022857"/>
    </source>
</evidence>
<dbReference type="InterPro" id="IPR002347">
    <property type="entry name" value="SDR_fam"/>
</dbReference>
<dbReference type="OrthoDB" id="37659at2759"/>
<evidence type="ECO:0008006" key="6">
    <source>
        <dbReference type="Google" id="ProtNLM"/>
    </source>
</evidence>
<dbReference type="CDD" id="cd05233">
    <property type="entry name" value="SDR_c"/>
    <property type="match status" value="1"/>
</dbReference>
<dbReference type="PANTHER" id="PTHR43618:SF13">
    <property type="entry name" value="CHAIN DEHYDROGENASE, PUTATIVE (AFU_ORTHOLOGUE AFUA_1G17650)-RELATED"/>
    <property type="match status" value="1"/>
</dbReference>
<dbReference type="Pfam" id="PF13561">
    <property type="entry name" value="adh_short_C2"/>
    <property type="match status" value="1"/>
</dbReference>
<dbReference type="PRINTS" id="PR00081">
    <property type="entry name" value="GDHRDH"/>
</dbReference>
<keyword evidence="5" id="KW-1185">Reference proteome</keyword>
<keyword evidence="3" id="KW-0560">Oxidoreductase</keyword>
<dbReference type="PRINTS" id="PR00080">
    <property type="entry name" value="SDRFAMILY"/>
</dbReference>
<dbReference type="Gene3D" id="3.40.50.720">
    <property type="entry name" value="NAD(P)-binding Rossmann-like Domain"/>
    <property type="match status" value="1"/>
</dbReference>
<reference evidence="5" key="1">
    <citation type="journal article" date="2017" name="Genome Biol.">
        <title>Comparative genomics reveals high biological diversity and specific adaptations in the industrially and medically important fungal genus Aspergillus.</title>
        <authorList>
            <person name="de Vries R.P."/>
            <person name="Riley R."/>
            <person name="Wiebenga A."/>
            <person name="Aguilar-Osorio G."/>
            <person name="Amillis S."/>
            <person name="Uchima C.A."/>
            <person name="Anderluh G."/>
            <person name="Asadollahi M."/>
            <person name="Askin M."/>
            <person name="Barry K."/>
            <person name="Battaglia E."/>
            <person name="Bayram O."/>
            <person name="Benocci T."/>
            <person name="Braus-Stromeyer S.A."/>
            <person name="Caldana C."/>
            <person name="Canovas D."/>
            <person name="Cerqueira G.C."/>
            <person name="Chen F."/>
            <person name="Chen W."/>
            <person name="Choi C."/>
            <person name="Clum A."/>
            <person name="Dos Santos R.A."/>
            <person name="Damasio A.R."/>
            <person name="Diallinas G."/>
            <person name="Emri T."/>
            <person name="Fekete E."/>
            <person name="Flipphi M."/>
            <person name="Freyberg S."/>
            <person name="Gallo A."/>
            <person name="Gournas C."/>
            <person name="Habgood R."/>
            <person name="Hainaut M."/>
            <person name="Harispe M.L."/>
            <person name="Henrissat B."/>
            <person name="Hilden K.S."/>
            <person name="Hope R."/>
            <person name="Hossain A."/>
            <person name="Karabika E."/>
            <person name="Karaffa L."/>
            <person name="Karanyi Z."/>
            <person name="Krasevec N."/>
            <person name="Kuo A."/>
            <person name="Kusch H."/>
            <person name="LaButti K."/>
            <person name="Lagendijk E.L."/>
            <person name="Lapidus A."/>
            <person name="Levasseur A."/>
            <person name="Lindquist E."/>
            <person name="Lipzen A."/>
            <person name="Logrieco A.F."/>
            <person name="MacCabe A."/>
            <person name="Maekelae M.R."/>
            <person name="Malavazi I."/>
            <person name="Melin P."/>
            <person name="Meyer V."/>
            <person name="Mielnichuk N."/>
            <person name="Miskei M."/>
            <person name="Molnar A.P."/>
            <person name="Mule G."/>
            <person name="Ngan C.Y."/>
            <person name="Orejas M."/>
            <person name="Orosz E."/>
            <person name="Ouedraogo J.P."/>
            <person name="Overkamp K.M."/>
            <person name="Park H.-S."/>
            <person name="Perrone G."/>
            <person name="Piumi F."/>
            <person name="Punt P.J."/>
            <person name="Ram A.F."/>
            <person name="Ramon A."/>
            <person name="Rauscher S."/>
            <person name="Record E."/>
            <person name="Riano-Pachon D.M."/>
            <person name="Robert V."/>
            <person name="Roehrig J."/>
            <person name="Ruller R."/>
            <person name="Salamov A."/>
            <person name="Salih N.S."/>
            <person name="Samson R.A."/>
            <person name="Sandor E."/>
            <person name="Sanguinetti M."/>
            <person name="Schuetze T."/>
            <person name="Sepcic K."/>
            <person name="Shelest E."/>
            <person name="Sherlock G."/>
            <person name="Sophianopoulou V."/>
            <person name="Squina F.M."/>
            <person name="Sun H."/>
            <person name="Susca A."/>
            <person name="Todd R.B."/>
            <person name="Tsang A."/>
            <person name="Unkles S.E."/>
            <person name="van de Wiele N."/>
            <person name="van Rossen-Uffink D."/>
            <person name="Oliveira J.V."/>
            <person name="Vesth T.C."/>
            <person name="Visser J."/>
            <person name="Yu J.-H."/>
            <person name="Zhou M."/>
            <person name="Andersen M.R."/>
            <person name="Archer D.B."/>
            <person name="Baker S.E."/>
            <person name="Benoit I."/>
            <person name="Brakhage A.A."/>
            <person name="Braus G.H."/>
            <person name="Fischer R."/>
            <person name="Frisvad J.C."/>
            <person name="Goldman G.H."/>
            <person name="Houbraken J."/>
            <person name="Oakley B."/>
            <person name="Pocsi I."/>
            <person name="Scazzocchio C."/>
            <person name="Seiboth B."/>
            <person name="vanKuyk P.A."/>
            <person name="Wortman J."/>
            <person name="Dyer P.S."/>
            <person name="Grigoriev I.V."/>
        </authorList>
    </citation>
    <scope>NUCLEOTIDE SEQUENCE [LARGE SCALE GENOMIC DNA]</scope>
    <source>
        <strain evidence="5">CBS 593.65</strain>
    </source>
</reference>
<evidence type="ECO:0000313" key="4">
    <source>
        <dbReference type="EMBL" id="OJJ57121.1"/>
    </source>
</evidence>
<dbReference type="Proteomes" id="UP000184356">
    <property type="component" value="Unassembled WGS sequence"/>
</dbReference>
<comment type="similarity">
    <text evidence="1">Belongs to the short-chain dehydrogenases/reductases (SDR) family.</text>
</comment>
<dbReference type="InterPro" id="IPR020904">
    <property type="entry name" value="Sc_DH/Rdtase_CS"/>
</dbReference>
<evidence type="ECO:0000313" key="5">
    <source>
        <dbReference type="Proteomes" id="UP000184356"/>
    </source>
</evidence>
<dbReference type="InterPro" id="IPR036291">
    <property type="entry name" value="NAD(P)-bd_dom_sf"/>
</dbReference>
<evidence type="ECO:0000256" key="1">
    <source>
        <dbReference type="ARBA" id="ARBA00006484"/>
    </source>
</evidence>
<dbReference type="RefSeq" id="XP_040700927.1">
    <property type="nucleotide sequence ID" value="XM_040842498.1"/>
</dbReference>
<dbReference type="GO" id="GO:0016491">
    <property type="term" value="F:oxidoreductase activity"/>
    <property type="evidence" value="ECO:0007669"/>
    <property type="project" value="UniProtKB-KW"/>
</dbReference>
<proteinExistence type="inferred from homology"/>
<sequence>MTRKVALVTGASRGLGAAIARILAGDMDVVINYSTDPAPAETLIQDLRAQYNYRNPTPKYMAVKSNLADRAGINDLVQQTIQTMGRLDVVVSNVGWTRMTDFMNLDEADNEFDWDRCFEMNVKSHFYLFQACRQYLAEGEGAFIATASVAGVRPSGSSLPYAVTKAALIHLVKSLAVIAAPKIRVNSVSPGVLLTDWGRKFPEEKLHAVQEKNLLKRFATPEDVAEQVRTFAMSNSITGINAVVDAGFSL</sequence>
<dbReference type="EMBL" id="KV878589">
    <property type="protein sequence ID" value="OJJ57121.1"/>
    <property type="molecule type" value="Genomic_DNA"/>
</dbReference>
<dbReference type="PROSITE" id="PS00061">
    <property type="entry name" value="ADH_SHORT"/>
    <property type="match status" value="1"/>
</dbReference>
<dbReference type="VEuPathDB" id="FungiDB:ASPSYDRAFT_155841"/>
<accession>A0A1L9TCJ1</accession>
<dbReference type="PANTHER" id="PTHR43618">
    <property type="entry name" value="7-ALPHA-HYDROXYSTEROID DEHYDROGENASE"/>
    <property type="match status" value="1"/>
</dbReference>
<dbReference type="STRING" id="1036612.A0A1L9TCJ1"/>
<keyword evidence="2" id="KW-0521">NADP</keyword>
<protein>
    <recommendedName>
        <fullName evidence="6">Short-chain dehydrogenase</fullName>
    </recommendedName>
</protein>
<dbReference type="SUPFAM" id="SSF51735">
    <property type="entry name" value="NAD(P)-binding Rossmann-fold domains"/>
    <property type="match status" value="1"/>
</dbReference>
<evidence type="ECO:0000256" key="3">
    <source>
        <dbReference type="ARBA" id="ARBA00023002"/>
    </source>
</evidence>
<dbReference type="AlphaFoldDB" id="A0A1L9TCJ1"/>
<gene>
    <name evidence="4" type="ORF">ASPSYDRAFT_155841</name>
</gene>
<name>A0A1L9TCJ1_9EURO</name>
<organism evidence="4 5">
    <name type="scientific">Aspergillus sydowii CBS 593.65</name>
    <dbReference type="NCBI Taxonomy" id="1036612"/>
    <lineage>
        <taxon>Eukaryota</taxon>
        <taxon>Fungi</taxon>
        <taxon>Dikarya</taxon>
        <taxon>Ascomycota</taxon>
        <taxon>Pezizomycotina</taxon>
        <taxon>Eurotiomycetes</taxon>
        <taxon>Eurotiomycetidae</taxon>
        <taxon>Eurotiales</taxon>
        <taxon>Aspergillaceae</taxon>
        <taxon>Aspergillus</taxon>
        <taxon>Aspergillus subgen. Nidulantes</taxon>
    </lineage>
</organism>
<dbReference type="GeneID" id="63758571"/>